<dbReference type="EMBL" id="CATQJL010000223">
    <property type="protein sequence ID" value="CAJ0599021.1"/>
    <property type="molecule type" value="Genomic_DNA"/>
</dbReference>
<feature type="non-terminal residue" evidence="2">
    <location>
        <position position="152"/>
    </location>
</feature>
<keyword evidence="3" id="KW-1185">Reference proteome</keyword>
<evidence type="ECO:0000313" key="2">
    <source>
        <dbReference type="EMBL" id="CAJ0599021.1"/>
    </source>
</evidence>
<comment type="caution">
    <text evidence="2">The sequence shown here is derived from an EMBL/GenBank/DDBJ whole genome shotgun (WGS) entry which is preliminary data.</text>
</comment>
<keyword evidence="1" id="KW-0812">Transmembrane</keyword>
<proteinExistence type="predicted"/>
<organism evidence="2 3">
    <name type="scientific">Cylicocyclus nassatus</name>
    <name type="common">Nematode worm</name>
    <dbReference type="NCBI Taxonomy" id="53992"/>
    <lineage>
        <taxon>Eukaryota</taxon>
        <taxon>Metazoa</taxon>
        <taxon>Ecdysozoa</taxon>
        <taxon>Nematoda</taxon>
        <taxon>Chromadorea</taxon>
        <taxon>Rhabditida</taxon>
        <taxon>Rhabditina</taxon>
        <taxon>Rhabditomorpha</taxon>
        <taxon>Strongyloidea</taxon>
        <taxon>Strongylidae</taxon>
        <taxon>Cylicocyclus</taxon>
    </lineage>
</organism>
<name>A0AA36GVQ3_CYLNA</name>
<keyword evidence="1" id="KW-1133">Transmembrane helix</keyword>
<protein>
    <submittedName>
        <fullName evidence="2">Uncharacterized protein</fullName>
    </submittedName>
</protein>
<feature type="transmembrane region" description="Helical" evidence="1">
    <location>
        <begin position="121"/>
        <end position="142"/>
    </location>
</feature>
<dbReference type="Proteomes" id="UP001176961">
    <property type="component" value="Unassembled WGS sequence"/>
</dbReference>
<evidence type="ECO:0000313" key="3">
    <source>
        <dbReference type="Proteomes" id="UP001176961"/>
    </source>
</evidence>
<accession>A0AA36GVQ3</accession>
<reference evidence="2" key="1">
    <citation type="submission" date="2023-07" db="EMBL/GenBank/DDBJ databases">
        <authorList>
            <consortium name="CYATHOMIX"/>
        </authorList>
    </citation>
    <scope>NUCLEOTIDE SEQUENCE</scope>
    <source>
        <strain evidence="2">N/A</strain>
    </source>
</reference>
<sequence length="152" mass="17552">IRHCIGWECSGCSFEIGECERRCAIGRWWGDWSEWSSGISKIRYRSWCSLGIDGKSLITSVVNETHLSTAEESVWSDWELRHGVAFRYRIPSNFPLNASIDIQHQLISYNSPTRVSLTFCVYLSIAAMITGFIAQSSVSWMFSSCRERKYRY</sequence>
<dbReference type="AlphaFoldDB" id="A0AA36GVQ3"/>
<keyword evidence="1" id="KW-0472">Membrane</keyword>
<evidence type="ECO:0000256" key="1">
    <source>
        <dbReference type="SAM" id="Phobius"/>
    </source>
</evidence>
<gene>
    <name evidence="2" type="ORF">CYNAS_LOCUS11004</name>
</gene>